<organism evidence="2">
    <name type="scientific">Tanacetum cinerariifolium</name>
    <name type="common">Dalmatian daisy</name>
    <name type="synonym">Chrysanthemum cinerariifolium</name>
    <dbReference type="NCBI Taxonomy" id="118510"/>
    <lineage>
        <taxon>Eukaryota</taxon>
        <taxon>Viridiplantae</taxon>
        <taxon>Streptophyta</taxon>
        <taxon>Embryophyta</taxon>
        <taxon>Tracheophyta</taxon>
        <taxon>Spermatophyta</taxon>
        <taxon>Magnoliopsida</taxon>
        <taxon>eudicotyledons</taxon>
        <taxon>Gunneridae</taxon>
        <taxon>Pentapetalae</taxon>
        <taxon>asterids</taxon>
        <taxon>campanulids</taxon>
        <taxon>Asterales</taxon>
        <taxon>Asteraceae</taxon>
        <taxon>Asteroideae</taxon>
        <taxon>Anthemideae</taxon>
        <taxon>Anthemidinae</taxon>
        <taxon>Tanacetum</taxon>
    </lineage>
</organism>
<name>A0A699WXP8_TANCI</name>
<proteinExistence type="predicted"/>
<feature type="region of interest" description="Disordered" evidence="1">
    <location>
        <begin position="1"/>
        <end position="46"/>
    </location>
</feature>
<dbReference type="AlphaFoldDB" id="A0A699WXP8"/>
<sequence>QAEHIKVGIEAGRGKPGLHAQKVLKPDGGTAGDGAHTEQSTDRSLHSRIILRQYGCGGRQQLFD</sequence>
<comment type="caution">
    <text evidence="2">The sequence shown here is derived from an EMBL/GenBank/DDBJ whole genome shotgun (WGS) entry which is preliminary data.</text>
</comment>
<feature type="compositionally biased region" description="Basic and acidic residues" evidence="1">
    <location>
        <begin position="35"/>
        <end position="45"/>
    </location>
</feature>
<accession>A0A699WXP8</accession>
<gene>
    <name evidence="2" type="ORF">Tci_923522</name>
</gene>
<evidence type="ECO:0000313" key="2">
    <source>
        <dbReference type="EMBL" id="GFD51553.1"/>
    </source>
</evidence>
<dbReference type="EMBL" id="BKCJ011771645">
    <property type="protein sequence ID" value="GFD51553.1"/>
    <property type="molecule type" value="Genomic_DNA"/>
</dbReference>
<reference evidence="2" key="1">
    <citation type="journal article" date="2019" name="Sci. Rep.">
        <title>Draft genome of Tanacetum cinerariifolium, the natural source of mosquito coil.</title>
        <authorList>
            <person name="Yamashiro T."/>
            <person name="Shiraishi A."/>
            <person name="Satake H."/>
            <person name="Nakayama K."/>
        </authorList>
    </citation>
    <scope>NUCLEOTIDE SEQUENCE</scope>
</reference>
<protein>
    <submittedName>
        <fullName evidence="2">Uncharacterized protein</fullName>
    </submittedName>
</protein>
<evidence type="ECO:0000256" key="1">
    <source>
        <dbReference type="SAM" id="MobiDB-lite"/>
    </source>
</evidence>
<feature type="non-terminal residue" evidence="2">
    <location>
        <position position="1"/>
    </location>
</feature>